<dbReference type="Pfam" id="PF01381">
    <property type="entry name" value="HTH_3"/>
    <property type="match status" value="1"/>
</dbReference>
<dbReference type="SUPFAM" id="SSF47413">
    <property type="entry name" value="lambda repressor-like DNA-binding domains"/>
    <property type="match status" value="1"/>
</dbReference>
<gene>
    <name evidence="2" type="ORF">LO50_03820</name>
</gene>
<protein>
    <submittedName>
        <fullName evidence="2">XRE family transcriptional regulator</fullName>
    </submittedName>
</protein>
<name>A0A0D7EB53_STUST</name>
<dbReference type="InterPro" id="IPR010982">
    <property type="entry name" value="Lambda_DNA-bd_dom_sf"/>
</dbReference>
<sequence>MKGFFPVQSASLLYRIGLLVKEARLRMGLRQADLAERAGISLRAVRHIEGGKAEGVSLHDFMLALFTVGISDRVFQALIDDPALDLDALETNATKRVRLPRSNAEDF</sequence>
<dbReference type="Gene3D" id="1.10.260.40">
    <property type="entry name" value="lambda repressor-like DNA-binding domains"/>
    <property type="match status" value="1"/>
</dbReference>
<dbReference type="CDD" id="cd00093">
    <property type="entry name" value="HTH_XRE"/>
    <property type="match status" value="1"/>
</dbReference>
<dbReference type="RefSeq" id="WP_044314156.1">
    <property type="nucleotide sequence ID" value="NZ_JXXD01000025.1"/>
</dbReference>
<comment type="caution">
    <text evidence="2">The sequence shown here is derived from an EMBL/GenBank/DDBJ whole genome shotgun (WGS) entry which is preliminary data.</text>
</comment>
<dbReference type="PATRIC" id="fig|316.110.peg.2581"/>
<dbReference type="EMBL" id="JXXD01000025">
    <property type="protein sequence ID" value="KIZ37866.1"/>
    <property type="molecule type" value="Genomic_DNA"/>
</dbReference>
<reference evidence="2 3" key="1">
    <citation type="submission" date="2014-11" db="EMBL/GenBank/DDBJ databases">
        <title>Genomics and ecophysiology of heterotrophic nitrogen fixing bacteria isolated from estuarine surface water.</title>
        <authorList>
            <person name="Bentzon-Tilia M."/>
            <person name="Severin I."/>
            <person name="Hansen L.H."/>
            <person name="Riemann L."/>
        </authorList>
    </citation>
    <scope>NUCLEOTIDE SEQUENCE [LARGE SCALE GENOMIC DNA]</scope>
    <source>
        <strain evidence="2 3">BAL361</strain>
    </source>
</reference>
<dbReference type="SMART" id="SM00530">
    <property type="entry name" value="HTH_XRE"/>
    <property type="match status" value="1"/>
</dbReference>
<proteinExistence type="predicted"/>
<organism evidence="2 3">
    <name type="scientific">Stutzerimonas stutzeri</name>
    <name type="common">Pseudomonas stutzeri</name>
    <dbReference type="NCBI Taxonomy" id="316"/>
    <lineage>
        <taxon>Bacteria</taxon>
        <taxon>Pseudomonadati</taxon>
        <taxon>Pseudomonadota</taxon>
        <taxon>Gammaproteobacteria</taxon>
        <taxon>Pseudomonadales</taxon>
        <taxon>Pseudomonadaceae</taxon>
        <taxon>Stutzerimonas</taxon>
    </lineage>
</organism>
<dbReference type="GO" id="GO:0003677">
    <property type="term" value="F:DNA binding"/>
    <property type="evidence" value="ECO:0007669"/>
    <property type="project" value="InterPro"/>
</dbReference>
<evidence type="ECO:0000313" key="2">
    <source>
        <dbReference type="EMBL" id="KIZ37866.1"/>
    </source>
</evidence>
<accession>A0A0D7EB53</accession>
<evidence type="ECO:0000259" key="1">
    <source>
        <dbReference type="PROSITE" id="PS50943"/>
    </source>
</evidence>
<feature type="domain" description="HTH cro/C1-type" evidence="1">
    <location>
        <begin position="20"/>
        <end position="54"/>
    </location>
</feature>
<dbReference type="AlphaFoldDB" id="A0A0D7EB53"/>
<dbReference type="PROSITE" id="PS50943">
    <property type="entry name" value="HTH_CROC1"/>
    <property type="match status" value="1"/>
</dbReference>
<dbReference type="Proteomes" id="UP000032439">
    <property type="component" value="Unassembled WGS sequence"/>
</dbReference>
<dbReference type="InterPro" id="IPR001387">
    <property type="entry name" value="Cro/C1-type_HTH"/>
</dbReference>
<evidence type="ECO:0000313" key="3">
    <source>
        <dbReference type="Proteomes" id="UP000032439"/>
    </source>
</evidence>